<evidence type="ECO:0000313" key="8">
    <source>
        <dbReference type="EMBL" id="CAJ0962156.1"/>
    </source>
</evidence>
<sequence length="222" mass="25253">MAAQNWRGPENGTAELNGYQLKAITIREKPFKCEHCSYVASNQHEVTRHARQVHNGPKPLTCPHCNYKTADRSNFKKHVELHVNPRQFMCPVCDYAASKKCNLQYHIKSRHSGCTDIAMDVSKVKLRTRKGDATGSDVDSSKQEEKENSDVKSEPQEKKSDVKSKVDKEKSVKMKRAASPLVEQITTRSHKSTSKTEEKIKSLIEVKVQKGSQVWYLKSLLR</sequence>
<dbReference type="SUPFAM" id="SSF57667">
    <property type="entry name" value="beta-beta-alpha zinc fingers"/>
    <property type="match status" value="2"/>
</dbReference>
<feature type="domain" description="C2H2-type" evidence="7">
    <location>
        <begin position="31"/>
        <end position="59"/>
    </location>
</feature>
<evidence type="ECO:0000313" key="9">
    <source>
        <dbReference type="Proteomes" id="UP001176940"/>
    </source>
</evidence>
<name>A0ABN9M916_9NEOB</name>
<protein>
    <recommendedName>
        <fullName evidence="7">C2H2-type domain-containing protein</fullName>
    </recommendedName>
</protein>
<evidence type="ECO:0000256" key="5">
    <source>
        <dbReference type="PROSITE-ProRule" id="PRU00042"/>
    </source>
</evidence>
<evidence type="ECO:0000256" key="6">
    <source>
        <dbReference type="SAM" id="MobiDB-lite"/>
    </source>
</evidence>
<dbReference type="EMBL" id="CAUEEQ010054473">
    <property type="protein sequence ID" value="CAJ0962156.1"/>
    <property type="molecule type" value="Genomic_DNA"/>
</dbReference>
<organism evidence="8 9">
    <name type="scientific">Ranitomeya imitator</name>
    <name type="common">mimic poison frog</name>
    <dbReference type="NCBI Taxonomy" id="111125"/>
    <lineage>
        <taxon>Eukaryota</taxon>
        <taxon>Metazoa</taxon>
        <taxon>Chordata</taxon>
        <taxon>Craniata</taxon>
        <taxon>Vertebrata</taxon>
        <taxon>Euteleostomi</taxon>
        <taxon>Amphibia</taxon>
        <taxon>Batrachia</taxon>
        <taxon>Anura</taxon>
        <taxon>Neobatrachia</taxon>
        <taxon>Hyloidea</taxon>
        <taxon>Dendrobatidae</taxon>
        <taxon>Dendrobatinae</taxon>
        <taxon>Ranitomeya</taxon>
    </lineage>
</organism>
<dbReference type="PANTHER" id="PTHR24403:SF67">
    <property type="entry name" value="FI01116P-RELATED"/>
    <property type="match status" value="1"/>
</dbReference>
<evidence type="ECO:0000256" key="3">
    <source>
        <dbReference type="ARBA" id="ARBA00022771"/>
    </source>
</evidence>
<keyword evidence="1" id="KW-0479">Metal-binding</keyword>
<dbReference type="InterPro" id="IPR013087">
    <property type="entry name" value="Znf_C2H2_type"/>
</dbReference>
<dbReference type="InterPro" id="IPR036236">
    <property type="entry name" value="Znf_C2H2_sf"/>
</dbReference>
<comment type="caution">
    <text evidence="8">The sequence shown here is derived from an EMBL/GenBank/DDBJ whole genome shotgun (WGS) entry which is preliminary data.</text>
</comment>
<dbReference type="SMART" id="SM00355">
    <property type="entry name" value="ZnF_C2H2"/>
    <property type="match status" value="3"/>
</dbReference>
<proteinExistence type="predicted"/>
<evidence type="ECO:0000259" key="7">
    <source>
        <dbReference type="PROSITE" id="PS50157"/>
    </source>
</evidence>
<dbReference type="InterPro" id="IPR050688">
    <property type="entry name" value="Zinc_finger/UBP_domain"/>
</dbReference>
<keyword evidence="4" id="KW-0862">Zinc</keyword>
<dbReference type="Pfam" id="PF00096">
    <property type="entry name" value="zf-C2H2"/>
    <property type="match status" value="1"/>
</dbReference>
<dbReference type="PANTHER" id="PTHR24403">
    <property type="entry name" value="ZINC FINGER PROTEIN"/>
    <property type="match status" value="1"/>
</dbReference>
<evidence type="ECO:0000256" key="4">
    <source>
        <dbReference type="ARBA" id="ARBA00022833"/>
    </source>
</evidence>
<dbReference type="Proteomes" id="UP001176940">
    <property type="component" value="Unassembled WGS sequence"/>
</dbReference>
<feature type="region of interest" description="Disordered" evidence="6">
    <location>
        <begin position="128"/>
        <end position="200"/>
    </location>
</feature>
<dbReference type="Gene3D" id="3.30.160.60">
    <property type="entry name" value="Classic Zinc Finger"/>
    <property type="match status" value="3"/>
</dbReference>
<feature type="domain" description="C2H2-type" evidence="7">
    <location>
        <begin position="88"/>
        <end position="116"/>
    </location>
</feature>
<keyword evidence="3 5" id="KW-0863">Zinc-finger</keyword>
<accession>A0ABN9M916</accession>
<dbReference type="PROSITE" id="PS50157">
    <property type="entry name" value="ZINC_FINGER_C2H2_2"/>
    <property type="match status" value="3"/>
</dbReference>
<gene>
    <name evidence="8" type="ORF">RIMI_LOCUS18101422</name>
</gene>
<evidence type="ECO:0000256" key="2">
    <source>
        <dbReference type="ARBA" id="ARBA00022737"/>
    </source>
</evidence>
<reference evidence="8" key="1">
    <citation type="submission" date="2023-07" db="EMBL/GenBank/DDBJ databases">
        <authorList>
            <person name="Stuckert A."/>
        </authorList>
    </citation>
    <scope>NUCLEOTIDE SEQUENCE</scope>
</reference>
<keyword evidence="9" id="KW-1185">Reference proteome</keyword>
<feature type="domain" description="C2H2-type" evidence="7">
    <location>
        <begin position="60"/>
        <end position="87"/>
    </location>
</feature>
<evidence type="ECO:0000256" key="1">
    <source>
        <dbReference type="ARBA" id="ARBA00022723"/>
    </source>
</evidence>
<keyword evidence="2" id="KW-0677">Repeat</keyword>
<feature type="compositionally biased region" description="Basic and acidic residues" evidence="6">
    <location>
        <begin position="139"/>
        <end position="172"/>
    </location>
</feature>